<name>A0A931J459_9BURK</name>
<dbReference type="RefSeq" id="WP_198113072.1">
    <property type="nucleotide sequence ID" value="NZ_JAEDAK010000020.1"/>
</dbReference>
<dbReference type="EMBL" id="JAEDAK010000020">
    <property type="protein sequence ID" value="MBH9579279.1"/>
    <property type="molecule type" value="Genomic_DNA"/>
</dbReference>
<evidence type="ECO:0000313" key="2">
    <source>
        <dbReference type="EMBL" id="MBH9579279.1"/>
    </source>
</evidence>
<keyword evidence="3" id="KW-1185">Reference proteome</keyword>
<comment type="caution">
    <text evidence="2">The sequence shown here is derived from an EMBL/GenBank/DDBJ whole genome shotgun (WGS) entry which is preliminary data.</text>
</comment>
<accession>A0A931J459</accession>
<evidence type="ECO:0000313" key="3">
    <source>
        <dbReference type="Proteomes" id="UP000613266"/>
    </source>
</evidence>
<proteinExistence type="predicted"/>
<dbReference type="Proteomes" id="UP000613266">
    <property type="component" value="Unassembled WGS sequence"/>
</dbReference>
<gene>
    <name evidence="2" type="ORF">I7X39_20480</name>
</gene>
<dbReference type="AlphaFoldDB" id="A0A931J459"/>
<organism evidence="2 3">
    <name type="scientific">Inhella proteolytica</name>
    <dbReference type="NCBI Taxonomy" id="2795029"/>
    <lineage>
        <taxon>Bacteria</taxon>
        <taxon>Pseudomonadati</taxon>
        <taxon>Pseudomonadota</taxon>
        <taxon>Betaproteobacteria</taxon>
        <taxon>Burkholderiales</taxon>
        <taxon>Sphaerotilaceae</taxon>
        <taxon>Inhella</taxon>
    </lineage>
</organism>
<reference evidence="2" key="1">
    <citation type="submission" date="2020-12" db="EMBL/GenBank/DDBJ databases">
        <title>The genome sequence of Inhella sp. 1Y17.</title>
        <authorList>
            <person name="Liu Y."/>
        </authorList>
    </citation>
    <scope>NUCLEOTIDE SEQUENCE</scope>
    <source>
        <strain evidence="2">1Y17</strain>
    </source>
</reference>
<feature type="chain" id="PRO_5037600684" evidence="1">
    <location>
        <begin position="25"/>
        <end position="238"/>
    </location>
</feature>
<sequence>MQKNFLSKVFGLTLLVVLSGQAKAFCGSYEPLKIPASNNKLGSESHIDGEAGGSTYQVQELPKGQLTALDCGTGSNILLSGWERNSFTHLLEKVEIRGKGLRDTTICRGADCETVTRNARDQAMRLRGLGFQKISDDTVKMVVGVLLEKLPKCAPTSSVSPINTLDRDLGYDYYQAKQSILSSYAGQTSLIRIGNRVDVKYPTGLPVTFVIERFDYTTKAMVIWPVGFADPSETPCSE</sequence>
<protein>
    <submittedName>
        <fullName evidence="2">Uncharacterized protein</fullName>
    </submittedName>
</protein>
<evidence type="ECO:0000256" key="1">
    <source>
        <dbReference type="SAM" id="SignalP"/>
    </source>
</evidence>
<keyword evidence="1" id="KW-0732">Signal</keyword>
<feature type="signal peptide" evidence="1">
    <location>
        <begin position="1"/>
        <end position="24"/>
    </location>
</feature>